<name>A0A075HBD8_9ARCH</name>
<dbReference type="InterPro" id="IPR029479">
    <property type="entry name" value="Nitroreductase"/>
</dbReference>
<keyword evidence="3" id="KW-0547">Nucleotide-binding</keyword>
<protein>
    <submittedName>
        <fullName evidence="8">Cob(II)yrinic acid a,c-diamide reductase (BluB)</fullName>
        <ecNumber evidence="8">1.14.99.40</ecNumber>
    </submittedName>
</protein>
<dbReference type="GO" id="GO:0016491">
    <property type="term" value="F:oxidoreductase activity"/>
    <property type="evidence" value="ECO:0007669"/>
    <property type="project" value="UniProtKB-KW"/>
</dbReference>
<evidence type="ECO:0000256" key="1">
    <source>
        <dbReference type="ARBA" id="ARBA00022630"/>
    </source>
</evidence>
<dbReference type="CDD" id="cd02145">
    <property type="entry name" value="BluB"/>
    <property type="match status" value="1"/>
</dbReference>
<organism evidence="8">
    <name type="scientific">uncultured marine thaumarchaeote KM3_49_A08</name>
    <dbReference type="NCBI Taxonomy" id="1456171"/>
    <lineage>
        <taxon>Archaea</taxon>
        <taxon>Nitrososphaerota</taxon>
        <taxon>environmental samples</taxon>
    </lineage>
</organism>
<keyword evidence="2" id="KW-0288">FMN</keyword>
<keyword evidence="4" id="KW-0521">NADP</keyword>
<dbReference type="GO" id="GO:0000166">
    <property type="term" value="F:nucleotide binding"/>
    <property type="evidence" value="ECO:0007669"/>
    <property type="project" value="UniProtKB-KW"/>
</dbReference>
<evidence type="ECO:0000256" key="6">
    <source>
        <dbReference type="ARBA" id="ARBA00023027"/>
    </source>
</evidence>
<dbReference type="PANTHER" id="PTHR23026">
    <property type="entry name" value="NADPH NITROREDUCTASE"/>
    <property type="match status" value="1"/>
</dbReference>
<gene>
    <name evidence="8" type="primary">bluB</name>
</gene>
<evidence type="ECO:0000259" key="7">
    <source>
        <dbReference type="Pfam" id="PF00881"/>
    </source>
</evidence>
<dbReference type="InterPro" id="IPR000415">
    <property type="entry name" value="Nitroreductase-like"/>
</dbReference>
<feature type="domain" description="Nitroreductase" evidence="7">
    <location>
        <begin position="17"/>
        <end position="184"/>
    </location>
</feature>
<dbReference type="AlphaFoldDB" id="A0A075HBD8"/>
<dbReference type="EC" id="1.14.99.40" evidence="8"/>
<reference evidence="8" key="1">
    <citation type="journal article" date="2014" name="Genome Biol. Evol.">
        <title>Pangenome evidence for extensive interdomain horizontal transfer affecting lineage core and shell genes in uncultured planktonic thaumarchaeota and euryarchaeota.</title>
        <authorList>
            <person name="Deschamps P."/>
            <person name="Zivanovic Y."/>
            <person name="Moreira D."/>
            <person name="Rodriguez-Valera F."/>
            <person name="Lopez-Garcia P."/>
        </authorList>
    </citation>
    <scope>NUCLEOTIDE SEQUENCE</scope>
</reference>
<dbReference type="Gene3D" id="3.40.109.10">
    <property type="entry name" value="NADH Oxidase"/>
    <property type="match status" value="1"/>
</dbReference>
<dbReference type="NCBIfam" id="TIGR02476">
    <property type="entry name" value="BluB"/>
    <property type="match status" value="1"/>
</dbReference>
<dbReference type="SUPFAM" id="SSF55469">
    <property type="entry name" value="FMN-dependent nitroreductase-like"/>
    <property type="match status" value="1"/>
</dbReference>
<dbReference type="InterPro" id="IPR012825">
    <property type="entry name" value="BluB"/>
</dbReference>
<evidence type="ECO:0000313" key="8">
    <source>
        <dbReference type="EMBL" id="AIF11103.1"/>
    </source>
</evidence>
<dbReference type="EMBL" id="KF900909">
    <property type="protein sequence ID" value="AIF11103.1"/>
    <property type="molecule type" value="Genomic_DNA"/>
</dbReference>
<dbReference type="InterPro" id="IPR050627">
    <property type="entry name" value="Nitroreductase/BluB"/>
</dbReference>
<keyword evidence="1" id="KW-0285">Flavoprotein</keyword>
<sequence>MNEEFSDDEKAGFYKAIYSRRDVRSHFTTAPIDDKVLTKILNAAHHAPSVGFSQPWNFILIKSQKTKNKIKESFDIEHARASEKIDGSKKSEYLALKLEGIIESPVNICVTYDPTKFGPFVIGRTSIPETGIYSVCCAIQNMWLSARAEGIGLGWVSILSNEVLKKELGLPEHIIPIAYVCLGHVTNFETKPDLERAKWLPRLGLDEVVYYEKWQQKDVSDWNVIQQYIKSNLDYA</sequence>
<evidence type="ECO:0000256" key="4">
    <source>
        <dbReference type="ARBA" id="ARBA00022857"/>
    </source>
</evidence>
<dbReference type="FunFam" id="3.40.109.10:FF:000013">
    <property type="entry name" value="5,6-dimethylbenzimidazole synthase"/>
    <property type="match status" value="1"/>
</dbReference>
<proteinExistence type="predicted"/>
<evidence type="ECO:0000256" key="3">
    <source>
        <dbReference type="ARBA" id="ARBA00022741"/>
    </source>
</evidence>
<accession>A0A075HBD8</accession>
<evidence type="ECO:0000256" key="5">
    <source>
        <dbReference type="ARBA" id="ARBA00023002"/>
    </source>
</evidence>
<keyword evidence="6" id="KW-0520">NAD</keyword>
<keyword evidence="5 8" id="KW-0560">Oxidoreductase</keyword>
<dbReference type="PANTHER" id="PTHR23026:SF90">
    <property type="entry name" value="IODOTYROSINE DEIODINASE 1"/>
    <property type="match status" value="1"/>
</dbReference>
<dbReference type="Pfam" id="PF00881">
    <property type="entry name" value="Nitroreductase"/>
    <property type="match status" value="1"/>
</dbReference>
<evidence type="ECO:0000256" key="2">
    <source>
        <dbReference type="ARBA" id="ARBA00022643"/>
    </source>
</evidence>